<dbReference type="AlphaFoldDB" id="A0A399IVA8"/>
<dbReference type="Proteomes" id="UP000265930">
    <property type="component" value="Unassembled WGS sequence"/>
</dbReference>
<name>A0A399IVA8_9CLOT</name>
<feature type="chain" id="PRO_5038456555" evidence="1">
    <location>
        <begin position="27"/>
        <end position="437"/>
    </location>
</feature>
<dbReference type="EMBL" id="QXDJ01000002">
    <property type="protein sequence ID" value="RII35442.1"/>
    <property type="molecule type" value="Genomic_DNA"/>
</dbReference>
<sequence length="437" mass="49744">MKNCNKKIIRLVLAATMMASIFTGCSTNKSSSSDASAGDNDVTTIKWMASRPVGGAIDKTVREIADQYSKEHGGKWKLEIETTPDRPAYLQKLRTLIAGNQMPDIIDIDADPYCKDLVQKGMLTDVKKYLKDQNFYDKYYPTALKYQEFEDGSMYTLPLEYHEEMIWYNKEIYKKYNLNVPKTMDEFLNNCKVLEQNGVTPISIDGIDRWPVQRYIAMIPFRLTGNQYITSLSNGKVSMGDQTGMKAIEFTQNVGKYFNKGFATTDYATAQGMFLDGKAAMYYIGDWELQAMKEEYTKGEIDYFHLPMTNDATTKENEFCVNSGIGMAFNAKTFDSKTKDFINYLIENYGKLYAEKEQMSPIKMDQSLSTQPSDLYKRIKDDMDKTGENFLKPWDTYLDPATNTVMQDNILPLASGDLKADDFVKLIDTAIAANSKK</sequence>
<dbReference type="Pfam" id="PF01547">
    <property type="entry name" value="SBP_bac_1"/>
    <property type="match status" value="1"/>
</dbReference>
<dbReference type="PROSITE" id="PS51257">
    <property type="entry name" value="PROKAR_LIPOPROTEIN"/>
    <property type="match status" value="1"/>
</dbReference>
<evidence type="ECO:0000313" key="3">
    <source>
        <dbReference type="Proteomes" id="UP000265930"/>
    </source>
</evidence>
<dbReference type="InterPro" id="IPR050490">
    <property type="entry name" value="Bact_solute-bd_prot1"/>
</dbReference>
<evidence type="ECO:0000313" key="2">
    <source>
        <dbReference type="EMBL" id="RII35442.1"/>
    </source>
</evidence>
<accession>A0A399IVA8</accession>
<dbReference type="SUPFAM" id="SSF53850">
    <property type="entry name" value="Periplasmic binding protein-like II"/>
    <property type="match status" value="1"/>
</dbReference>
<dbReference type="InterPro" id="IPR006059">
    <property type="entry name" value="SBP"/>
</dbReference>
<comment type="caution">
    <text evidence="2">The sequence shown here is derived from an EMBL/GenBank/DDBJ whole genome shotgun (WGS) entry which is preliminary data.</text>
</comment>
<evidence type="ECO:0000256" key="1">
    <source>
        <dbReference type="SAM" id="SignalP"/>
    </source>
</evidence>
<dbReference type="PANTHER" id="PTHR43649">
    <property type="entry name" value="ARABINOSE-BINDING PROTEIN-RELATED"/>
    <property type="match status" value="1"/>
</dbReference>
<reference evidence="2 3" key="1">
    <citation type="submission" date="2018-08" db="EMBL/GenBank/DDBJ databases">
        <title>Genome of Clostridium chromiireducens C1, DSM12136.</title>
        <authorList>
            <person name="Xing M."/>
            <person name="Wei Y."/>
            <person name="Ang E.L."/>
            <person name="Zhao H."/>
            <person name="Zhang Y."/>
        </authorList>
    </citation>
    <scope>NUCLEOTIDE SEQUENCE [LARGE SCALE GENOMIC DNA]</scope>
    <source>
        <strain evidence="2 3">C1</strain>
    </source>
</reference>
<feature type="signal peptide" evidence="1">
    <location>
        <begin position="1"/>
        <end position="26"/>
    </location>
</feature>
<organism evidence="2 3">
    <name type="scientific">Clostridium chromiireducens</name>
    <dbReference type="NCBI Taxonomy" id="225345"/>
    <lineage>
        <taxon>Bacteria</taxon>
        <taxon>Bacillati</taxon>
        <taxon>Bacillota</taxon>
        <taxon>Clostridia</taxon>
        <taxon>Eubacteriales</taxon>
        <taxon>Clostridiaceae</taxon>
        <taxon>Clostridium</taxon>
    </lineage>
</organism>
<dbReference type="RefSeq" id="WP_119366463.1">
    <property type="nucleotide sequence ID" value="NZ_QXDJ01000002.1"/>
</dbReference>
<dbReference type="Gene3D" id="3.40.190.10">
    <property type="entry name" value="Periplasmic binding protein-like II"/>
    <property type="match status" value="2"/>
</dbReference>
<protein>
    <submittedName>
        <fullName evidence="2">Extracellular solute-binding protein</fullName>
    </submittedName>
</protein>
<proteinExistence type="predicted"/>
<keyword evidence="1" id="KW-0732">Signal</keyword>
<dbReference type="PANTHER" id="PTHR43649:SF14">
    <property type="entry name" value="BLR3389 PROTEIN"/>
    <property type="match status" value="1"/>
</dbReference>
<gene>
    <name evidence="2" type="ORF">D2A34_09595</name>
</gene>